<accession>A0AC34RHQ1</accession>
<name>A0AC34RHQ1_9BILA</name>
<dbReference type="Proteomes" id="UP000887576">
    <property type="component" value="Unplaced"/>
</dbReference>
<dbReference type="WBParaSite" id="JU765_v2.g6939.t1">
    <property type="protein sequence ID" value="JU765_v2.g6939.t1"/>
    <property type="gene ID" value="JU765_v2.g6939"/>
</dbReference>
<evidence type="ECO:0000313" key="2">
    <source>
        <dbReference type="WBParaSite" id="JU765_v2.g6939.t1"/>
    </source>
</evidence>
<protein>
    <submittedName>
        <fullName evidence="2">Peptidase S1 domain-containing protein</fullName>
    </submittedName>
</protein>
<sequence length="352" mass="39593">MKLTFLILVCLIPFCSANQCGISGQATREYGSILGNDDEDQDTNRILGGDESVEGRWPWIVSIASPVETPEGEATLFCTGTIIGDRWILTAAHCIKNSTIYVNYGSVRKIDSNSLKEYPEINKIFVYPGYDIYQAYFGDIALLKLKQKIIFDESVSPISGWGQVFNYLNVAVDEEDHLPNGDLRADTTSPEILNERVITVKNDESCKITIEEVGGEQNYDHYICHWSTNSGNLPGDSGGPSMAFRNGVWIQVGVTSWGESYTRKNNRIDLDQYLIHTRVSYYCDWIAATTDYAVECLEDETTDEDESPENENMENSTSTTEMPLTNGARFRNFQIITTVLAVVLFWWQKIGL</sequence>
<organism evidence="1 2">
    <name type="scientific">Panagrolaimus sp. JU765</name>
    <dbReference type="NCBI Taxonomy" id="591449"/>
    <lineage>
        <taxon>Eukaryota</taxon>
        <taxon>Metazoa</taxon>
        <taxon>Ecdysozoa</taxon>
        <taxon>Nematoda</taxon>
        <taxon>Chromadorea</taxon>
        <taxon>Rhabditida</taxon>
        <taxon>Tylenchina</taxon>
        <taxon>Panagrolaimomorpha</taxon>
        <taxon>Panagrolaimoidea</taxon>
        <taxon>Panagrolaimidae</taxon>
        <taxon>Panagrolaimus</taxon>
    </lineage>
</organism>
<reference evidence="2" key="1">
    <citation type="submission" date="2022-11" db="UniProtKB">
        <authorList>
            <consortium name="WormBaseParasite"/>
        </authorList>
    </citation>
    <scope>IDENTIFICATION</scope>
</reference>
<proteinExistence type="predicted"/>
<evidence type="ECO:0000313" key="1">
    <source>
        <dbReference type="Proteomes" id="UP000887576"/>
    </source>
</evidence>